<dbReference type="Proteomes" id="UP001201812">
    <property type="component" value="Unassembled WGS sequence"/>
</dbReference>
<dbReference type="EMBL" id="JAKKPZ010000002">
    <property type="protein sequence ID" value="KAI1725777.1"/>
    <property type="molecule type" value="Genomic_DNA"/>
</dbReference>
<sequence>MERTLRGSVEIHQKTTPIKKTQFTAESRRWKVKCRRITACQQKGEQAKDEEHIKEHLEGKVDPTSNMSPEQLQFHYFNMHDLDKNGRLDGVELIKAITHFHAENPGPQHKGSNIADSKGITRPRLVKVRLPTSSFQRQALRNFGQCRNQIRAEDEFAQLIVRPSLTGAERAAEIELNAKLRQIRTENPDKKYMIKRGKIVEIHDDGRFTQVGFH</sequence>
<proteinExistence type="predicted"/>
<dbReference type="PROSITE" id="PS00018">
    <property type="entry name" value="EF_HAND_1"/>
    <property type="match status" value="1"/>
</dbReference>
<dbReference type="Gene3D" id="1.10.238.10">
    <property type="entry name" value="EF-hand"/>
    <property type="match status" value="1"/>
</dbReference>
<dbReference type="InterPro" id="IPR011992">
    <property type="entry name" value="EF-hand-dom_pair"/>
</dbReference>
<evidence type="ECO:0000313" key="5">
    <source>
        <dbReference type="EMBL" id="KAI1725777.1"/>
    </source>
</evidence>
<dbReference type="PROSITE" id="PS50222">
    <property type="entry name" value="EF_HAND_2"/>
    <property type="match status" value="1"/>
</dbReference>
<evidence type="ECO:0000256" key="3">
    <source>
        <dbReference type="ARBA" id="ARBA00022837"/>
    </source>
</evidence>
<organism evidence="5 6">
    <name type="scientific">Ditylenchus destructor</name>
    <dbReference type="NCBI Taxonomy" id="166010"/>
    <lineage>
        <taxon>Eukaryota</taxon>
        <taxon>Metazoa</taxon>
        <taxon>Ecdysozoa</taxon>
        <taxon>Nematoda</taxon>
        <taxon>Chromadorea</taxon>
        <taxon>Rhabditida</taxon>
        <taxon>Tylenchina</taxon>
        <taxon>Tylenchomorpha</taxon>
        <taxon>Sphaerularioidea</taxon>
        <taxon>Anguinidae</taxon>
        <taxon>Anguininae</taxon>
        <taxon>Ditylenchus</taxon>
    </lineage>
</organism>
<evidence type="ECO:0000313" key="6">
    <source>
        <dbReference type="Proteomes" id="UP001201812"/>
    </source>
</evidence>
<dbReference type="InterPro" id="IPR002048">
    <property type="entry name" value="EF_hand_dom"/>
</dbReference>
<protein>
    <submittedName>
        <fullName evidence="5">Multiple coagulation factor deficiency protein 2 like protein</fullName>
    </submittedName>
</protein>
<dbReference type="GO" id="GO:0005509">
    <property type="term" value="F:calcium ion binding"/>
    <property type="evidence" value="ECO:0007669"/>
    <property type="project" value="InterPro"/>
</dbReference>
<name>A0AAD4RC84_9BILA</name>
<keyword evidence="1" id="KW-0732">Signal</keyword>
<dbReference type="PANTHER" id="PTHR23104">
    <property type="entry name" value="MULTIPLE COAGULATION FACTOR DEFICIENCY PROTEIN 2 NEURAL STEM CELL DERIVED NEURONAL SURVIVAL PROTEIN"/>
    <property type="match status" value="1"/>
</dbReference>
<dbReference type="SUPFAM" id="SSF47473">
    <property type="entry name" value="EF-hand"/>
    <property type="match status" value="1"/>
</dbReference>
<keyword evidence="6" id="KW-1185">Reference proteome</keyword>
<evidence type="ECO:0000259" key="4">
    <source>
        <dbReference type="PROSITE" id="PS50222"/>
    </source>
</evidence>
<dbReference type="InterPro" id="IPR052110">
    <property type="entry name" value="MCFD2-like"/>
</dbReference>
<feature type="domain" description="EF-hand" evidence="4">
    <location>
        <begin position="68"/>
        <end position="103"/>
    </location>
</feature>
<dbReference type="AlphaFoldDB" id="A0AAD4RC84"/>
<keyword evidence="3" id="KW-0106">Calcium</keyword>
<accession>A0AAD4RC84</accession>
<comment type="caution">
    <text evidence="5">The sequence shown here is derived from an EMBL/GenBank/DDBJ whole genome shotgun (WGS) entry which is preliminary data.</text>
</comment>
<gene>
    <name evidence="5" type="ORF">DdX_02455</name>
</gene>
<evidence type="ECO:0000256" key="2">
    <source>
        <dbReference type="ARBA" id="ARBA00022737"/>
    </source>
</evidence>
<dbReference type="InterPro" id="IPR018247">
    <property type="entry name" value="EF_Hand_1_Ca_BS"/>
</dbReference>
<reference evidence="5" key="1">
    <citation type="submission" date="2022-01" db="EMBL/GenBank/DDBJ databases">
        <title>Genome Sequence Resource for Two Populations of Ditylenchus destructor, the Migratory Endoparasitic Phytonematode.</title>
        <authorList>
            <person name="Zhang H."/>
            <person name="Lin R."/>
            <person name="Xie B."/>
        </authorList>
    </citation>
    <scope>NUCLEOTIDE SEQUENCE</scope>
    <source>
        <strain evidence="5">BazhouSP</strain>
    </source>
</reference>
<evidence type="ECO:0000256" key="1">
    <source>
        <dbReference type="ARBA" id="ARBA00022729"/>
    </source>
</evidence>
<dbReference type="PANTHER" id="PTHR23104:SF17">
    <property type="entry name" value="EF-HAND DOMAIN-CONTAINING PROTEIN"/>
    <property type="match status" value="1"/>
</dbReference>
<keyword evidence="2" id="KW-0677">Repeat</keyword>